<feature type="region of interest" description="Disordered" evidence="1">
    <location>
        <begin position="71"/>
        <end position="99"/>
    </location>
</feature>
<accession>A0A426WWF6</accession>
<dbReference type="EMBL" id="AMZH03037944">
    <property type="protein sequence ID" value="RRT31586.1"/>
    <property type="molecule type" value="Genomic_DNA"/>
</dbReference>
<dbReference type="AlphaFoldDB" id="A0A426WWF6"/>
<gene>
    <name evidence="2" type="ORF">B296_00053217</name>
</gene>
<organism evidence="2 3">
    <name type="scientific">Ensete ventricosum</name>
    <name type="common">Abyssinian banana</name>
    <name type="synonym">Musa ensete</name>
    <dbReference type="NCBI Taxonomy" id="4639"/>
    <lineage>
        <taxon>Eukaryota</taxon>
        <taxon>Viridiplantae</taxon>
        <taxon>Streptophyta</taxon>
        <taxon>Embryophyta</taxon>
        <taxon>Tracheophyta</taxon>
        <taxon>Spermatophyta</taxon>
        <taxon>Magnoliopsida</taxon>
        <taxon>Liliopsida</taxon>
        <taxon>Zingiberales</taxon>
        <taxon>Musaceae</taxon>
        <taxon>Ensete</taxon>
    </lineage>
</organism>
<evidence type="ECO:0000256" key="1">
    <source>
        <dbReference type="SAM" id="MobiDB-lite"/>
    </source>
</evidence>
<feature type="region of interest" description="Disordered" evidence="1">
    <location>
        <begin position="1"/>
        <end position="49"/>
    </location>
</feature>
<reference evidence="2 3" key="1">
    <citation type="journal article" date="2014" name="Agronomy (Basel)">
        <title>A Draft Genome Sequence for Ensete ventricosum, the Drought-Tolerant Tree Against Hunger.</title>
        <authorList>
            <person name="Harrison J."/>
            <person name="Moore K.A."/>
            <person name="Paszkiewicz K."/>
            <person name="Jones T."/>
            <person name="Grant M."/>
            <person name="Ambacheew D."/>
            <person name="Muzemil S."/>
            <person name="Studholme D.J."/>
        </authorList>
    </citation>
    <scope>NUCLEOTIDE SEQUENCE [LARGE SCALE GENOMIC DNA]</scope>
</reference>
<dbReference type="Proteomes" id="UP000287651">
    <property type="component" value="Unassembled WGS sequence"/>
</dbReference>
<protein>
    <submittedName>
        <fullName evidence="2">Uncharacterized protein</fullName>
    </submittedName>
</protein>
<comment type="caution">
    <text evidence="2">The sequence shown here is derived from an EMBL/GenBank/DDBJ whole genome shotgun (WGS) entry which is preliminary data.</text>
</comment>
<evidence type="ECO:0000313" key="2">
    <source>
        <dbReference type="EMBL" id="RRT31586.1"/>
    </source>
</evidence>
<name>A0A426WWF6_ENSVE</name>
<sequence length="99" mass="10753">MQVRPPTARPRPRPTARGRPAVARASPQGATAHKGDACGHGGLWPVRRGSNRWQRGARKWVDRPFAGRLPTGKGIYRLRRGNGGGGEEGARGKLGFPFY</sequence>
<evidence type="ECO:0000313" key="3">
    <source>
        <dbReference type="Proteomes" id="UP000287651"/>
    </source>
</evidence>
<proteinExistence type="predicted"/>